<dbReference type="EnsemblProtists" id="EKX49985">
    <property type="protein sequence ID" value="EKX49985"/>
    <property type="gene ID" value="GUITHDRAFT_151353"/>
</dbReference>
<dbReference type="GO" id="GO:0003700">
    <property type="term" value="F:DNA-binding transcription factor activity"/>
    <property type="evidence" value="ECO:0007669"/>
    <property type="project" value="InterPro"/>
</dbReference>
<dbReference type="AlphaFoldDB" id="L1JP62"/>
<evidence type="ECO:0000256" key="6">
    <source>
        <dbReference type="ARBA" id="ARBA00023242"/>
    </source>
</evidence>
<evidence type="ECO:0000256" key="2">
    <source>
        <dbReference type="ARBA" id="ARBA00023015"/>
    </source>
</evidence>
<dbReference type="PANTHER" id="PTHR46373">
    <property type="entry name" value="PROTEIN RKD4"/>
    <property type="match status" value="1"/>
</dbReference>
<keyword evidence="3" id="KW-0175">Coiled coil</keyword>
<dbReference type="InterPro" id="IPR003035">
    <property type="entry name" value="RWP-RK_dom"/>
</dbReference>
<keyword evidence="11" id="KW-1185">Reference proteome</keyword>
<feature type="domain" description="RWP-RK" evidence="8">
    <location>
        <begin position="93"/>
        <end position="176"/>
    </location>
</feature>
<dbReference type="InterPro" id="IPR044607">
    <property type="entry name" value="RKD-like"/>
</dbReference>
<keyword evidence="4" id="KW-0238">DNA-binding</keyword>
<evidence type="ECO:0000256" key="5">
    <source>
        <dbReference type="ARBA" id="ARBA00023163"/>
    </source>
</evidence>
<feature type="compositionally biased region" description="Polar residues" evidence="7">
    <location>
        <begin position="176"/>
        <end position="187"/>
    </location>
</feature>
<reference evidence="11" key="2">
    <citation type="submission" date="2012-11" db="EMBL/GenBank/DDBJ databases">
        <authorList>
            <person name="Kuo A."/>
            <person name="Curtis B.A."/>
            <person name="Tanifuji G."/>
            <person name="Burki F."/>
            <person name="Gruber A."/>
            <person name="Irimia M."/>
            <person name="Maruyama S."/>
            <person name="Arias M.C."/>
            <person name="Ball S.G."/>
            <person name="Gile G.H."/>
            <person name="Hirakawa Y."/>
            <person name="Hopkins J.F."/>
            <person name="Rensing S.A."/>
            <person name="Schmutz J."/>
            <person name="Symeonidi A."/>
            <person name="Elias M."/>
            <person name="Eveleigh R.J."/>
            <person name="Herman E.K."/>
            <person name="Klute M.J."/>
            <person name="Nakayama T."/>
            <person name="Obornik M."/>
            <person name="Reyes-Prieto A."/>
            <person name="Armbrust E.V."/>
            <person name="Aves S.J."/>
            <person name="Beiko R.G."/>
            <person name="Coutinho P."/>
            <person name="Dacks J.B."/>
            <person name="Durnford D.G."/>
            <person name="Fast N.M."/>
            <person name="Green B.R."/>
            <person name="Grisdale C."/>
            <person name="Hempe F."/>
            <person name="Henrissat B."/>
            <person name="Hoppner M.P."/>
            <person name="Ishida K.-I."/>
            <person name="Kim E."/>
            <person name="Koreny L."/>
            <person name="Kroth P.G."/>
            <person name="Liu Y."/>
            <person name="Malik S.-B."/>
            <person name="Maier U.G."/>
            <person name="McRose D."/>
            <person name="Mock T."/>
            <person name="Neilson J.A."/>
            <person name="Onodera N.T."/>
            <person name="Poole A.M."/>
            <person name="Pritham E.J."/>
            <person name="Richards T.A."/>
            <person name="Rocap G."/>
            <person name="Roy S.W."/>
            <person name="Sarai C."/>
            <person name="Schaack S."/>
            <person name="Shirato S."/>
            <person name="Slamovits C.H."/>
            <person name="Spencer D.F."/>
            <person name="Suzuki S."/>
            <person name="Worden A.Z."/>
            <person name="Zauner S."/>
            <person name="Barry K."/>
            <person name="Bell C."/>
            <person name="Bharti A.K."/>
            <person name="Crow J.A."/>
            <person name="Grimwood J."/>
            <person name="Kramer R."/>
            <person name="Lindquist E."/>
            <person name="Lucas S."/>
            <person name="Salamov A."/>
            <person name="McFadden G.I."/>
            <person name="Lane C.E."/>
            <person name="Keeling P.J."/>
            <person name="Gray M.W."/>
            <person name="Grigoriev I.V."/>
            <person name="Archibald J.M."/>
        </authorList>
    </citation>
    <scope>NUCLEOTIDE SEQUENCE</scope>
    <source>
        <strain evidence="11">CCMP2712</strain>
    </source>
</reference>
<evidence type="ECO:0000256" key="4">
    <source>
        <dbReference type="ARBA" id="ARBA00023125"/>
    </source>
</evidence>
<dbReference type="Pfam" id="PF02042">
    <property type="entry name" value="RWP-RK"/>
    <property type="match status" value="1"/>
</dbReference>
<evidence type="ECO:0000313" key="9">
    <source>
        <dbReference type="EMBL" id="EKX49985.1"/>
    </source>
</evidence>
<dbReference type="PANTHER" id="PTHR46373:SF2">
    <property type="entry name" value="RWP-RK DOMAIN-CONTAINING PROTEIN"/>
    <property type="match status" value="1"/>
</dbReference>
<keyword evidence="2" id="KW-0805">Transcription regulation</keyword>
<dbReference type="GO" id="GO:0003677">
    <property type="term" value="F:DNA binding"/>
    <property type="evidence" value="ECO:0007669"/>
    <property type="project" value="UniProtKB-KW"/>
</dbReference>
<gene>
    <name evidence="9" type="ORF">GUITHDRAFT_151353</name>
</gene>
<dbReference type="EMBL" id="JH992980">
    <property type="protein sequence ID" value="EKX49985.1"/>
    <property type="molecule type" value="Genomic_DNA"/>
</dbReference>
<evidence type="ECO:0000259" key="8">
    <source>
        <dbReference type="PROSITE" id="PS51519"/>
    </source>
</evidence>
<dbReference type="Proteomes" id="UP000011087">
    <property type="component" value="Unassembled WGS sequence"/>
</dbReference>
<keyword evidence="5" id="KW-0804">Transcription</keyword>
<dbReference type="RefSeq" id="XP_005836965.1">
    <property type="nucleotide sequence ID" value="XM_005836908.1"/>
</dbReference>
<dbReference type="GeneID" id="17306709"/>
<reference evidence="10" key="3">
    <citation type="submission" date="2016-03" db="UniProtKB">
        <authorList>
            <consortium name="EnsemblProtists"/>
        </authorList>
    </citation>
    <scope>IDENTIFICATION</scope>
</reference>
<organism evidence="9">
    <name type="scientific">Guillardia theta (strain CCMP2712)</name>
    <name type="common">Cryptophyte</name>
    <dbReference type="NCBI Taxonomy" id="905079"/>
    <lineage>
        <taxon>Eukaryota</taxon>
        <taxon>Cryptophyceae</taxon>
        <taxon>Pyrenomonadales</taxon>
        <taxon>Geminigeraceae</taxon>
        <taxon>Guillardia</taxon>
    </lineage>
</organism>
<name>L1JP62_GUITC</name>
<evidence type="ECO:0000256" key="3">
    <source>
        <dbReference type="ARBA" id="ARBA00023054"/>
    </source>
</evidence>
<keyword evidence="6" id="KW-0539">Nucleus</keyword>
<sequence>MASLQSHIPITLPPILTSSLLNFKAEMPQHFKLPHLNSPLQGTLGCLAPIKTQPFAPSQEVLPHMSTAEKTVDITTSNGGSNNDDIITLFPRRKAGQSRPGGGRGPVVLTLDLLEKFYGMPLHVAAKRLGICQTAIKKVCRKLGIMKWPYKEMRTPMPVMSTSTFEAAESSDHGSDGTTEMSYSGHTSSSNEGSASPASGDTELKDAVSALLSLHSN</sequence>
<dbReference type="PROSITE" id="PS51519">
    <property type="entry name" value="RWP_RK"/>
    <property type="match status" value="1"/>
</dbReference>
<evidence type="ECO:0000256" key="7">
    <source>
        <dbReference type="SAM" id="MobiDB-lite"/>
    </source>
</evidence>
<feature type="compositionally biased region" description="Low complexity" evidence="7">
    <location>
        <begin position="188"/>
        <end position="200"/>
    </location>
</feature>
<dbReference type="OrthoDB" id="6270329at2759"/>
<comment type="function">
    <text evidence="1">Putative transcription factor.</text>
</comment>
<evidence type="ECO:0000313" key="11">
    <source>
        <dbReference type="Proteomes" id="UP000011087"/>
    </source>
</evidence>
<evidence type="ECO:0000256" key="1">
    <source>
        <dbReference type="ARBA" id="ARBA00004049"/>
    </source>
</evidence>
<reference evidence="9 11" key="1">
    <citation type="journal article" date="2012" name="Nature">
        <title>Algal genomes reveal evolutionary mosaicism and the fate of nucleomorphs.</title>
        <authorList>
            <consortium name="DOE Joint Genome Institute"/>
            <person name="Curtis B.A."/>
            <person name="Tanifuji G."/>
            <person name="Burki F."/>
            <person name="Gruber A."/>
            <person name="Irimia M."/>
            <person name="Maruyama S."/>
            <person name="Arias M.C."/>
            <person name="Ball S.G."/>
            <person name="Gile G.H."/>
            <person name="Hirakawa Y."/>
            <person name="Hopkins J.F."/>
            <person name="Kuo A."/>
            <person name="Rensing S.A."/>
            <person name="Schmutz J."/>
            <person name="Symeonidi A."/>
            <person name="Elias M."/>
            <person name="Eveleigh R.J."/>
            <person name="Herman E.K."/>
            <person name="Klute M.J."/>
            <person name="Nakayama T."/>
            <person name="Obornik M."/>
            <person name="Reyes-Prieto A."/>
            <person name="Armbrust E.V."/>
            <person name="Aves S.J."/>
            <person name="Beiko R.G."/>
            <person name="Coutinho P."/>
            <person name="Dacks J.B."/>
            <person name="Durnford D.G."/>
            <person name="Fast N.M."/>
            <person name="Green B.R."/>
            <person name="Grisdale C.J."/>
            <person name="Hempel F."/>
            <person name="Henrissat B."/>
            <person name="Hoppner M.P."/>
            <person name="Ishida K."/>
            <person name="Kim E."/>
            <person name="Koreny L."/>
            <person name="Kroth P.G."/>
            <person name="Liu Y."/>
            <person name="Malik S.B."/>
            <person name="Maier U.G."/>
            <person name="McRose D."/>
            <person name="Mock T."/>
            <person name="Neilson J.A."/>
            <person name="Onodera N.T."/>
            <person name="Poole A.M."/>
            <person name="Pritham E.J."/>
            <person name="Richards T.A."/>
            <person name="Rocap G."/>
            <person name="Roy S.W."/>
            <person name="Sarai C."/>
            <person name="Schaack S."/>
            <person name="Shirato S."/>
            <person name="Slamovits C.H."/>
            <person name="Spencer D.F."/>
            <person name="Suzuki S."/>
            <person name="Worden A.Z."/>
            <person name="Zauner S."/>
            <person name="Barry K."/>
            <person name="Bell C."/>
            <person name="Bharti A.K."/>
            <person name="Crow J.A."/>
            <person name="Grimwood J."/>
            <person name="Kramer R."/>
            <person name="Lindquist E."/>
            <person name="Lucas S."/>
            <person name="Salamov A."/>
            <person name="McFadden G.I."/>
            <person name="Lane C.E."/>
            <person name="Keeling P.J."/>
            <person name="Gray M.W."/>
            <person name="Grigoriev I.V."/>
            <person name="Archibald J.M."/>
        </authorList>
    </citation>
    <scope>NUCLEOTIDE SEQUENCE</scope>
    <source>
        <strain evidence="9 11">CCMP2712</strain>
    </source>
</reference>
<dbReference type="STRING" id="905079.L1JP62"/>
<dbReference type="PaxDb" id="55529-EKX49985"/>
<protein>
    <recommendedName>
        <fullName evidence="8">RWP-RK domain-containing protein</fullName>
    </recommendedName>
</protein>
<dbReference type="KEGG" id="gtt:GUITHDRAFT_151353"/>
<accession>L1JP62</accession>
<dbReference type="HOGENOM" id="CLU_1274366_0_0_1"/>
<evidence type="ECO:0000313" key="10">
    <source>
        <dbReference type="EnsemblProtists" id="EKX49985"/>
    </source>
</evidence>
<feature type="region of interest" description="Disordered" evidence="7">
    <location>
        <begin position="164"/>
        <end position="202"/>
    </location>
</feature>
<proteinExistence type="predicted"/>